<dbReference type="InterPro" id="IPR002078">
    <property type="entry name" value="Sigma_54_int"/>
</dbReference>
<dbReference type="PROSITE" id="PS50045">
    <property type="entry name" value="SIGMA54_INTERACT_4"/>
    <property type="match status" value="1"/>
</dbReference>
<dbReference type="GO" id="GO:0006355">
    <property type="term" value="P:regulation of DNA-templated transcription"/>
    <property type="evidence" value="ECO:0007669"/>
    <property type="project" value="InterPro"/>
</dbReference>
<dbReference type="Gene3D" id="1.10.10.60">
    <property type="entry name" value="Homeodomain-like"/>
    <property type="match status" value="1"/>
</dbReference>
<evidence type="ECO:0000256" key="4">
    <source>
        <dbReference type="ARBA" id="ARBA00023125"/>
    </source>
</evidence>
<dbReference type="SUPFAM" id="SSF55781">
    <property type="entry name" value="GAF domain-like"/>
    <property type="match status" value="1"/>
</dbReference>
<gene>
    <name evidence="9" type="ORF">HHL09_06850</name>
</gene>
<dbReference type="SUPFAM" id="SSF52540">
    <property type="entry name" value="P-loop containing nucleoside triphosphate hydrolases"/>
    <property type="match status" value="1"/>
</dbReference>
<dbReference type="Pfam" id="PF25601">
    <property type="entry name" value="AAA_lid_14"/>
    <property type="match status" value="1"/>
</dbReference>
<dbReference type="InterPro" id="IPR003018">
    <property type="entry name" value="GAF"/>
</dbReference>
<dbReference type="PROSITE" id="PS00688">
    <property type="entry name" value="SIGMA54_INTERACT_3"/>
    <property type="match status" value="1"/>
</dbReference>
<keyword evidence="5" id="KW-0804">Transcription</keyword>
<evidence type="ECO:0000313" key="10">
    <source>
        <dbReference type="Proteomes" id="UP000501812"/>
    </source>
</evidence>
<dbReference type="Pfam" id="PF01590">
    <property type="entry name" value="GAF"/>
    <property type="match status" value="1"/>
</dbReference>
<dbReference type="InterPro" id="IPR000014">
    <property type="entry name" value="PAS"/>
</dbReference>
<evidence type="ECO:0000259" key="8">
    <source>
        <dbReference type="PROSITE" id="PS50112"/>
    </source>
</evidence>
<dbReference type="PANTHER" id="PTHR32071">
    <property type="entry name" value="TRANSCRIPTIONAL REGULATORY PROTEIN"/>
    <property type="match status" value="1"/>
</dbReference>
<dbReference type="GO" id="GO:0005524">
    <property type="term" value="F:ATP binding"/>
    <property type="evidence" value="ECO:0007669"/>
    <property type="project" value="UniProtKB-KW"/>
</dbReference>
<dbReference type="InterPro" id="IPR025944">
    <property type="entry name" value="Sigma_54_int_dom_CS"/>
</dbReference>
<evidence type="ECO:0000256" key="3">
    <source>
        <dbReference type="ARBA" id="ARBA00023015"/>
    </source>
</evidence>
<dbReference type="Gene3D" id="3.30.450.20">
    <property type="entry name" value="PAS domain"/>
    <property type="match status" value="1"/>
</dbReference>
<evidence type="ECO:0000256" key="2">
    <source>
        <dbReference type="ARBA" id="ARBA00022840"/>
    </source>
</evidence>
<dbReference type="InterPro" id="IPR025662">
    <property type="entry name" value="Sigma_54_int_dom_ATP-bd_1"/>
</dbReference>
<keyword evidence="1" id="KW-0547">Nucleotide-binding</keyword>
<keyword evidence="3" id="KW-0805">Transcription regulation</keyword>
<dbReference type="Proteomes" id="UP000501812">
    <property type="component" value="Chromosome"/>
</dbReference>
<dbReference type="AlphaFoldDB" id="A0A858RFJ2"/>
<name>A0A858RFJ2_9BACT</name>
<organism evidence="9 10">
    <name type="scientific">Luteolibacter luteus</name>
    <dbReference type="NCBI Taxonomy" id="2728835"/>
    <lineage>
        <taxon>Bacteria</taxon>
        <taxon>Pseudomonadati</taxon>
        <taxon>Verrucomicrobiota</taxon>
        <taxon>Verrucomicrobiia</taxon>
        <taxon>Verrucomicrobiales</taxon>
        <taxon>Verrucomicrobiaceae</taxon>
        <taxon>Luteolibacter</taxon>
    </lineage>
</organism>
<sequence>MTVAPTSPGDTDALRLVIEGTVSETGPGFFRALVRNLASVMGTSGAWVTEYLPDNNRLRALAFWLNGSFLEHFEHDVPGTPCEAVLVEKRLVHYPDRVVELYPDDTDLQTLNAVSYLGVPLFDSDGRIMGHLAVLDSKPLRKEMRLISLFEIFAARASAECRRLRIEQEVRAREEELSSLLQGAMDGIVVLDDSLRIVRVNPAVQRLFGYQPEQMIGQEAKWFLAGDSAKLLTECIRQPGGPERQVWIPSRLTVIRADQSRFPAEATLSSFECRRTRFFTLILRNIDERIEAEQHIARLSSETEYLRKALADETGVDELLGNSPPMLSLKAAIQQVATTDATVLIHGETGTGKELVARAVHTSSHRKDKPMVRVNCAAIPGSLMESEFFGHEKGAFTGAVAKREGRFALADGGTIFLDEVGELPLDLQAKLLRVLQEGEFESLGSVKTRKVDVRVVAATNRDLAKMVAEGSFREDLYYRLNVFPLAVPALRERTQDLPLLAAAFQERFSRRMGCKSEALHPEELRRLAAYPWPGNIRELQNVIERAIILAPGTHPDLVKALPGQCCVEAPRRDETKDENRVLTASEIEEIERSNLQRALDVASGKVSGPKGAAALLNIPPSTFTSRMKALGVERQQESRNPVSPARGIS</sequence>
<dbReference type="Gene3D" id="3.40.50.300">
    <property type="entry name" value="P-loop containing nucleotide triphosphate hydrolases"/>
    <property type="match status" value="1"/>
</dbReference>
<reference evidence="9 10" key="1">
    <citation type="submission" date="2020-04" db="EMBL/GenBank/DDBJ databases">
        <title>Luteolibacter sp. G-1-1-1 isolated from soil.</title>
        <authorList>
            <person name="Dahal R.H."/>
        </authorList>
    </citation>
    <scope>NUCLEOTIDE SEQUENCE [LARGE SCALE GENOMIC DNA]</scope>
    <source>
        <strain evidence="9 10">G-1-1-1</strain>
    </source>
</reference>
<dbReference type="KEGG" id="luo:HHL09_06850"/>
<protein>
    <submittedName>
        <fullName evidence="9">Sigma 54-interacting transcriptional regulator</fullName>
    </submittedName>
</protein>
<dbReference type="InterPro" id="IPR029016">
    <property type="entry name" value="GAF-like_dom_sf"/>
</dbReference>
<dbReference type="PROSITE" id="PS00676">
    <property type="entry name" value="SIGMA54_INTERACT_2"/>
    <property type="match status" value="1"/>
</dbReference>
<dbReference type="Gene3D" id="3.30.450.40">
    <property type="match status" value="1"/>
</dbReference>
<dbReference type="Pfam" id="PF00158">
    <property type="entry name" value="Sigma54_activat"/>
    <property type="match status" value="1"/>
</dbReference>
<proteinExistence type="predicted"/>
<dbReference type="PANTHER" id="PTHR32071:SF57">
    <property type="entry name" value="C4-DICARBOXYLATE TRANSPORT TRANSCRIPTIONAL REGULATORY PROTEIN DCTD"/>
    <property type="match status" value="1"/>
</dbReference>
<dbReference type="SMART" id="SM00382">
    <property type="entry name" value="AAA"/>
    <property type="match status" value="1"/>
</dbReference>
<dbReference type="PROSITE" id="PS00675">
    <property type="entry name" value="SIGMA54_INTERACT_1"/>
    <property type="match status" value="1"/>
</dbReference>
<dbReference type="GO" id="GO:0003677">
    <property type="term" value="F:DNA binding"/>
    <property type="evidence" value="ECO:0007669"/>
    <property type="project" value="UniProtKB-KW"/>
</dbReference>
<dbReference type="SMART" id="SM00091">
    <property type="entry name" value="PAS"/>
    <property type="match status" value="1"/>
</dbReference>
<evidence type="ECO:0000313" key="9">
    <source>
        <dbReference type="EMBL" id="QJE95512.1"/>
    </source>
</evidence>
<dbReference type="RefSeq" id="WP_169453826.1">
    <property type="nucleotide sequence ID" value="NZ_CP051774.1"/>
</dbReference>
<dbReference type="InterPro" id="IPR025943">
    <property type="entry name" value="Sigma_54_int_dom_ATP-bd_2"/>
</dbReference>
<dbReference type="InterPro" id="IPR058031">
    <property type="entry name" value="AAA_lid_NorR"/>
</dbReference>
<dbReference type="PROSITE" id="PS50112">
    <property type="entry name" value="PAS"/>
    <property type="match status" value="1"/>
</dbReference>
<dbReference type="NCBIfam" id="TIGR00229">
    <property type="entry name" value="sensory_box"/>
    <property type="match status" value="1"/>
</dbReference>
<dbReference type="EMBL" id="CP051774">
    <property type="protein sequence ID" value="QJE95512.1"/>
    <property type="molecule type" value="Genomic_DNA"/>
</dbReference>
<evidence type="ECO:0000256" key="5">
    <source>
        <dbReference type="ARBA" id="ARBA00023163"/>
    </source>
</evidence>
<feature type="domain" description="PAS" evidence="8">
    <location>
        <begin position="173"/>
        <end position="218"/>
    </location>
</feature>
<evidence type="ECO:0000259" key="7">
    <source>
        <dbReference type="PROSITE" id="PS50045"/>
    </source>
</evidence>
<keyword evidence="10" id="KW-1185">Reference proteome</keyword>
<dbReference type="InterPro" id="IPR027417">
    <property type="entry name" value="P-loop_NTPase"/>
</dbReference>
<evidence type="ECO:0000256" key="1">
    <source>
        <dbReference type="ARBA" id="ARBA00022741"/>
    </source>
</evidence>
<dbReference type="Pfam" id="PF13426">
    <property type="entry name" value="PAS_9"/>
    <property type="match status" value="1"/>
</dbReference>
<dbReference type="CDD" id="cd00130">
    <property type="entry name" value="PAS"/>
    <property type="match status" value="1"/>
</dbReference>
<feature type="domain" description="Sigma-54 factor interaction" evidence="7">
    <location>
        <begin position="319"/>
        <end position="548"/>
    </location>
</feature>
<dbReference type="FunFam" id="3.40.50.300:FF:000006">
    <property type="entry name" value="DNA-binding transcriptional regulator NtrC"/>
    <property type="match status" value="1"/>
</dbReference>
<keyword evidence="2" id="KW-0067">ATP-binding</keyword>
<accession>A0A858RFJ2</accession>
<dbReference type="CDD" id="cd00009">
    <property type="entry name" value="AAA"/>
    <property type="match status" value="1"/>
</dbReference>
<dbReference type="InterPro" id="IPR035965">
    <property type="entry name" value="PAS-like_dom_sf"/>
</dbReference>
<dbReference type="SMART" id="SM00065">
    <property type="entry name" value="GAF"/>
    <property type="match status" value="1"/>
</dbReference>
<keyword evidence="4" id="KW-0238">DNA-binding</keyword>
<dbReference type="Gene3D" id="1.10.8.60">
    <property type="match status" value="1"/>
</dbReference>
<dbReference type="InterPro" id="IPR003593">
    <property type="entry name" value="AAA+_ATPase"/>
</dbReference>
<dbReference type="SUPFAM" id="SSF55785">
    <property type="entry name" value="PYP-like sensor domain (PAS domain)"/>
    <property type="match status" value="1"/>
</dbReference>
<feature type="region of interest" description="Disordered" evidence="6">
    <location>
        <begin position="629"/>
        <end position="649"/>
    </location>
</feature>
<evidence type="ECO:0000256" key="6">
    <source>
        <dbReference type="SAM" id="MobiDB-lite"/>
    </source>
</evidence>